<organism evidence="10 11">
    <name type="scientific">Methylopila jiangsuensis</name>
    <dbReference type="NCBI Taxonomy" id="586230"/>
    <lineage>
        <taxon>Bacteria</taxon>
        <taxon>Pseudomonadati</taxon>
        <taxon>Pseudomonadota</taxon>
        <taxon>Alphaproteobacteria</taxon>
        <taxon>Hyphomicrobiales</taxon>
        <taxon>Methylopilaceae</taxon>
        <taxon>Methylopila</taxon>
    </lineage>
</organism>
<dbReference type="GO" id="GO:0006424">
    <property type="term" value="P:glutamyl-tRNA aminoacylation"/>
    <property type="evidence" value="ECO:0007669"/>
    <property type="project" value="TreeGrafter"/>
</dbReference>
<dbReference type="InterPro" id="IPR014729">
    <property type="entry name" value="Rossmann-like_a/b/a_fold"/>
</dbReference>
<feature type="region of interest" description="Disordered" evidence="8">
    <location>
        <begin position="111"/>
        <end position="137"/>
    </location>
</feature>
<evidence type="ECO:0000256" key="4">
    <source>
        <dbReference type="ARBA" id="ARBA00022833"/>
    </source>
</evidence>
<evidence type="ECO:0000256" key="6">
    <source>
        <dbReference type="ARBA" id="ARBA00023146"/>
    </source>
</evidence>
<dbReference type="Gene3D" id="3.40.50.620">
    <property type="entry name" value="HUPs"/>
    <property type="match status" value="1"/>
</dbReference>
<dbReference type="PRINTS" id="PR00987">
    <property type="entry name" value="TRNASYNTHGLU"/>
</dbReference>
<keyword evidence="1 7" id="KW-0436">Ligase</keyword>
<dbReference type="GO" id="GO:0005524">
    <property type="term" value="F:ATP binding"/>
    <property type="evidence" value="ECO:0007669"/>
    <property type="project" value="UniProtKB-KW"/>
</dbReference>
<keyword evidence="3 7" id="KW-0547">Nucleotide-binding</keyword>
<comment type="caution">
    <text evidence="10">The sequence shown here is derived from an EMBL/GenBank/DDBJ whole genome shotgun (WGS) entry which is preliminary data.</text>
</comment>
<evidence type="ECO:0000259" key="9">
    <source>
        <dbReference type="Pfam" id="PF00749"/>
    </source>
</evidence>
<dbReference type="GO" id="GO:0005829">
    <property type="term" value="C:cytosol"/>
    <property type="evidence" value="ECO:0007669"/>
    <property type="project" value="TreeGrafter"/>
</dbReference>
<evidence type="ECO:0000256" key="8">
    <source>
        <dbReference type="SAM" id="MobiDB-lite"/>
    </source>
</evidence>
<dbReference type="Proteomes" id="UP001143364">
    <property type="component" value="Unassembled WGS sequence"/>
</dbReference>
<dbReference type="InterPro" id="IPR001412">
    <property type="entry name" value="aa-tRNA-synth_I_CS"/>
</dbReference>
<proteinExistence type="inferred from homology"/>
<dbReference type="EMBL" id="BSFK01000016">
    <property type="protein sequence ID" value="GLK78161.1"/>
    <property type="molecule type" value="Genomic_DNA"/>
</dbReference>
<sequence>MIPTFRFAPSPTGHLHLGHALSALSVWRAAEAAGGRVLLRIEDIDPIRSKPDYAAAIEEDLAWLGLAWDGPVTRQSERMAFYAEALARLDARGLLYDCRLSRADIAAALGENAPRDPDGAPRLPVPGANPSDPAGPAARRLDMARALAALGRAPLTFEEEGEGAVHARPEDWGDVVLARKETPTSYHLAVVVDDAAQGVSHVVRGRDLRRATDVHRLLQELLGLPAPRYRHHWLIPAADGAKLSKSRGAPSLRALRAEGFSRDDVIRALGPL</sequence>
<accession>A0A9W6N5E7</accession>
<dbReference type="PROSITE" id="PS00178">
    <property type="entry name" value="AA_TRNA_LIGASE_I"/>
    <property type="match status" value="1"/>
</dbReference>
<comment type="similarity">
    <text evidence="7">Belongs to the class-I aminoacyl-tRNA synthetase family.</text>
</comment>
<name>A0A9W6N5E7_9HYPH</name>
<dbReference type="GO" id="GO:0004818">
    <property type="term" value="F:glutamate-tRNA ligase activity"/>
    <property type="evidence" value="ECO:0007669"/>
    <property type="project" value="TreeGrafter"/>
</dbReference>
<keyword evidence="2" id="KW-0479">Metal-binding</keyword>
<keyword evidence="4" id="KW-0862">Zinc</keyword>
<evidence type="ECO:0000256" key="5">
    <source>
        <dbReference type="ARBA" id="ARBA00022840"/>
    </source>
</evidence>
<dbReference type="Pfam" id="PF00749">
    <property type="entry name" value="tRNA-synt_1c"/>
    <property type="match status" value="1"/>
</dbReference>
<evidence type="ECO:0000256" key="7">
    <source>
        <dbReference type="RuleBase" id="RU363037"/>
    </source>
</evidence>
<keyword evidence="6 7" id="KW-0030">Aminoacyl-tRNA synthetase</keyword>
<dbReference type="InterPro" id="IPR000924">
    <property type="entry name" value="Glu/Gln-tRNA-synth"/>
</dbReference>
<dbReference type="InterPro" id="IPR020058">
    <property type="entry name" value="Glu/Gln-tRNA-synth_Ib_cat-dom"/>
</dbReference>
<keyword evidence="7" id="KW-0648">Protein biosynthesis</keyword>
<reference evidence="10" key="1">
    <citation type="journal article" date="2014" name="Int. J. Syst. Evol. Microbiol.">
        <title>Complete genome sequence of Corynebacterium casei LMG S-19264T (=DSM 44701T), isolated from a smear-ripened cheese.</title>
        <authorList>
            <consortium name="US DOE Joint Genome Institute (JGI-PGF)"/>
            <person name="Walter F."/>
            <person name="Albersmeier A."/>
            <person name="Kalinowski J."/>
            <person name="Ruckert C."/>
        </authorList>
    </citation>
    <scope>NUCLEOTIDE SEQUENCE</scope>
    <source>
        <strain evidence="10">VKM B-2555</strain>
    </source>
</reference>
<keyword evidence="11" id="KW-1185">Reference proteome</keyword>
<gene>
    <name evidence="10" type="primary">gltX_3</name>
    <name evidence="10" type="ORF">GCM10008171_34150</name>
</gene>
<dbReference type="PANTHER" id="PTHR43311">
    <property type="entry name" value="GLUTAMATE--TRNA LIGASE"/>
    <property type="match status" value="1"/>
</dbReference>
<evidence type="ECO:0000256" key="2">
    <source>
        <dbReference type="ARBA" id="ARBA00022723"/>
    </source>
</evidence>
<feature type="domain" description="Glutamyl/glutaminyl-tRNA synthetase class Ib catalytic" evidence="9">
    <location>
        <begin position="6"/>
        <end position="269"/>
    </location>
</feature>
<evidence type="ECO:0000256" key="3">
    <source>
        <dbReference type="ARBA" id="ARBA00022741"/>
    </source>
</evidence>
<dbReference type="NCBIfam" id="NF004315">
    <property type="entry name" value="PRK05710.1-4"/>
    <property type="match status" value="1"/>
</dbReference>
<evidence type="ECO:0000313" key="11">
    <source>
        <dbReference type="Proteomes" id="UP001143364"/>
    </source>
</evidence>
<keyword evidence="5 7" id="KW-0067">ATP-binding</keyword>
<evidence type="ECO:0000313" key="10">
    <source>
        <dbReference type="EMBL" id="GLK78161.1"/>
    </source>
</evidence>
<evidence type="ECO:0000256" key="1">
    <source>
        <dbReference type="ARBA" id="ARBA00022598"/>
    </source>
</evidence>
<reference evidence="10" key="2">
    <citation type="submission" date="2023-01" db="EMBL/GenBank/DDBJ databases">
        <authorList>
            <person name="Sun Q."/>
            <person name="Evtushenko L."/>
        </authorList>
    </citation>
    <scope>NUCLEOTIDE SEQUENCE</scope>
    <source>
        <strain evidence="10">VKM B-2555</strain>
    </source>
</reference>
<dbReference type="InterPro" id="IPR049940">
    <property type="entry name" value="GluQ/Sye"/>
</dbReference>
<dbReference type="SUPFAM" id="SSF52374">
    <property type="entry name" value="Nucleotidylyl transferase"/>
    <property type="match status" value="1"/>
</dbReference>
<dbReference type="RefSeq" id="WP_271205968.1">
    <property type="nucleotide sequence ID" value="NZ_BSFK01000016.1"/>
</dbReference>
<dbReference type="PANTHER" id="PTHR43311:SF1">
    <property type="entry name" value="GLUTAMYL-Q TRNA(ASP) SYNTHETASE"/>
    <property type="match status" value="1"/>
</dbReference>
<protein>
    <submittedName>
        <fullName evidence="10">tRNA glutamyl-Q(34) synthetase GluQRS</fullName>
    </submittedName>
</protein>
<dbReference type="AlphaFoldDB" id="A0A9W6N5E7"/>